<evidence type="ECO:0000313" key="4">
    <source>
        <dbReference type="EMBL" id="MDM8270143.1"/>
    </source>
</evidence>
<dbReference type="Gene3D" id="2.40.50.1020">
    <property type="entry name" value="LytTr DNA-binding domain"/>
    <property type="match status" value="1"/>
</dbReference>
<dbReference type="GO" id="GO:0003677">
    <property type="term" value="F:DNA binding"/>
    <property type="evidence" value="ECO:0007669"/>
    <property type="project" value="UniProtKB-KW"/>
</dbReference>
<reference evidence="4" key="2">
    <citation type="submission" date="2023-06" db="EMBL/GenBank/DDBJ databases">
        <authorList>
            <person name="Zeman M."/>
            <person name="Kubasova T."/>
            <person name="Jahodarova E."/>
            <person name="Nykrynova M."/>
            <person name="Rychlik I."/>
        </authorList>
    </citation>
    <scope>NUCLEOTIDE SEQUENCE</scope>
    <source>
        <strain evidence="4">153_Feed</strain>
    </source>
</reference>
<dbReference type="EMBL" id="JAUDEA010000001">
    <property type="protein sequence ID" value="MDM8270143.1"/>
    <property type="molecule type" value="Genomic_DNA"/>
</dbReference>
<dbReference type="InterPro" id="IPR007492">
    <property type="entry name" value="LytTR_DNA-bd_dom"/>
</dbReference>
<reference evidence="4" key="1">
    <citation type="submission" date="2023-06" db="EMBL/GenBank/DDBJ databases">
        <title>Identification and characterization of horizontal gene transfer across gut microbiota members of farm animals based on homology search.</title>
        <authorList>
            <person name="Schwarzerova J."/>
            <person name="Nykrynova M."/>
            <person name="Jureckova K."/>
            <person name="Cejkova D."/>
            <person name="Rychlik I."/>
        </authorList>
    </citation>
    <scope>NUCLEOTIDE SEQUENCE</scope>
    <source>
        <strain evidence="4">153_Feed</strain>
    </source>
</reference>
<dbReference type="PANTHER" id="PTHR37299">
    <property type="entry name" value="TRANSCRIPTIONAL REGULATOR-RELATED"/>
    <property type="match status" value="1"/>
</dbReference>
<keyword evidence="1" id="KW-0597">Phosphoprotein</keyword>
<dbReference type="InterPro" id="IPR046947">
    <property type="entry name" value="LytR-like"/>
</dbReference>
<evidence type="ECO:0000256" key="1">
    <source>
        <dbReference type="PROSITE-ProRule" id="PRU00169"/>
    </source>
</evidence>
<accession>A0ABT7V0N7</accession>
<dbReference type="RefSeq" id="WP_289510249.1">
    <property type="nucleotide sequence ID" value="NZ_JAUDEA010000001.1"/>
</dbReference>
<dbReference type="Proteomes" id="UP001529256">
    <property type="component" value="Unassembled WGS sequence"/>
</dbReference>
<comment type="caution">
    <text evidence="4">The sequence shown here is derived from an EMBL/GenBank/DDBJ whole genome shotgun (WGS) entry which is preliminary data.</text>
</comment>
<dbReference type="PANTHER" id="PTHR37299:SF1">
    <property type="entry name" value="STAGE 0 SPORULATION PROTEIN A HOMOLOG"/>
    <property type="match status" value="1"/>
</dbReference>
<evidence type="ECO:0000259" key="2">
    <source>
        <dbReference type="PROSITE" id="PS50110"/>
    </source>
</evidence>
<dbReference type="Gene3D" id="3.40.50.2300">
    <property type="match status" value="1"/>
</dbReference>
<dbReference type="InterPro" id="IPR011006">
    <property type="entry name" value="CheY-like_superfamily"/>
</dbReference>
<gene>
    <name evidence="4" type="ORF">QUW25_00360</name>
</gene>
<dbReference type="Pfam" id="PF04397">
    <property type="entry name" value="LytTR"/>
    <property type="match status" value="1"/>
</dbReference>
<feature type="modified residue" description="4-aspartylphosphate" evidence="1">
    <location>
        <position position="56"/>
    </location>
</feature>
<evidence type="ECO:0000313" key="5">
    <source>
        <dbReference type="Proteomes" id="UP001529256"/>
    </source>
</evidence>
<keyword evidence="4" id="KW-0238">DNA-binding</keyword>
<dbReference type="SMART" id="SM00850">
    <property type="entry name" value="LytTR"/>
    <property type="match status" value="1"/>
</dbReference>
<name>A0ABT7V0N7_9ACTN</name>
<protein>
    <submittedName>
        <fullName evidence="4">LytTR family DNA-binding domain-containing protein</fullName>
    </submittedName>
</protein>
<dbReference type="PROSITE" id="PS50110">
    <property type="entry name" value="RESPONSE_REGULATORY"/>
    <property type="match status" value="1"/>
</dbReference>
<dbReference type="SUPFAM" id="SSF52172">
    <property type="entry name" value="CheY-like"/>
    <property type="match status" value="1"/>
</dbReference>
<dbReference type="SMART" id="SM00448">
    <property type="entry name" value="REC"/>
    <property type="match status" value="1"/>
</dbReference>
<dbReference type="PROSITE" id="PS50930">
    <property type="entry name" value="HTH_LYTTR"/>
    <property type="match status" value="1"/>
</dbReference>
<feature type="domain" description="HTH LytTR-type" evidence="3">
    <location>
        <begin position="130"/>
        <end position="231"/>
    </location>
</feature>
<feature type="domain" description="Response regulatory" evidence="2">
    <location>
        <begin position="3"/>
        <end position="119"/>
    </location>
</feature>
<organism evidence="4 5">
    <name type="scientific">Thermophilibacter provencensis</name>
    <dbReference type="NCBI Taxonomy" id="1852386"/>
    <lineage>
        <taxon>Bacteria</taxon>
        <taxon>Bacillati</taxon>
        <taxon>Actinomycetota</taxon>
        <taxon>Coriobacteriia</taxon>
        <taxon>Coriobacteriales</taxon>
        <taxon>Atopobiaceae</taxon>
        <taxon>Thermophilibacter</taxon>
    </lineage>
</organism>
<proteinExistence type="predicted"/>
<sequence length="237" mass="26350">MYRALIVEDDPAAADVLRAHLARFGAERGAEFSVEALSSALEFLERRPTADIVFLDIGLPGISGMEAAEVMRQTDTVTPIIFVTDLAQYAVRGYQVDALDFMVKPVEYEDFSLRMGRAMRVIERNAERTVAVPTADGVRVVAQRDIIYVEIFRHDLCWHVTGESEPLHARGTLTAVAEGLGSERFCRISASYLVNMGQLRLIRSESVVMSNGDELPISRRRRKDALDALTRYVGGSI</sequence>
<keyword evidence="5" id="KW-1185">Reference proteome</keyword>
<evidence type="ECO:0000259" key="3">
    <source>
        <dbReference type="PROSITE" id="PS50930"/>
    </source>
</evidence>
<dbReference type="Pfam" id="PF00072">
    <property type="entry name" value="Response_reg"/>
    <property type="match status" value="1"/>
</dbReference>
<dbReference type="InterPro" id="IPR001789">
    <property type="entry name" value="Sig_transdc_resp-reg_receiver"/>
</dbReference>